<feature type="coiled-coil region" evidence="6">
    <location>
        <begin position="386"/>
        <end position="530"/>
    </location>
</feature>
<dbReference type="InterPro" id="IPR036277">
    <property type="entry name" value="SMC_hinge_sf"/>
</dbReference>
<keyword evidence="1 6" id="KW-0963">Cytoplasm</keyword>
<dbReference type="InterPro" id="IPR010935">
    <property type="entry name" value="SMC_hinge"/>
</dbReference>
<keyword evidence="4 6" id="KW-0175">Coiled coil</keyword>
<dbReference type="RefSeq" id="WP_236496853.1">
    <property type="nucleotide sequence ID" value="NZ_CP091244.1"/>
</dbReference>
<dbReference type="HAMAP" id="MF_01894">
    <property type="entry name" value="Smc_prok"/>
    <property type="match status" value="1"/>
</dbReference>
<dbReference type="Gene3D" id="1.10.287.1490">
    <property type="match status" value="2"/>
</dbReference>
<dbReference type="SUPFAM" id="SSF52540">
    <property type="entry name" value="P-loop containing nucleoside triphosphate hydrolases"/>
    <property type="match status" value="2"/>
</dbReference>
<dbReference type="CDD" id="cd03278">
    <property type="entry name" value="ABC_SMC_barmotin"/>
    <property type="match status" value="2"/>
</dbReference>
<dbReference type="Gene3D" id="3.40.50.300">
    <property type="entry name" value="P-loop containing nucleotide triphosphate hydrolases"/>
    <property type="match status" value="2"/>
</dbReference>
<comment type="function">
    <text evidence="6">Required for chromosome condensation and partitioning.</text>
</comment>
<organism evidence="9 10">
    <name type="scientific">Thiothrix winogradskyi</name>
    <dbReference type="NCBI Taxonomy" id="96472"/>
    <lineage>
        <taxon>Bacteria</taxon>
        <taxon>Pseudomonadati</taxon>
        <taxon>Pseudomonadota</taxon>
        <taxon>Gammaproteobacteria</taxon>
        <taxon>Thiotrichales</taxon>
        <taxon>Thiotrichaceae</taxon>
        <taxon>Thiothrix</taxon>
    </lineage>
</organism>
<gene>
    <name evidence="6 9" type="primary">smc</name>
    <name evidence="9" type="ORF">L2Y54_13835</name>
</gene>
<dbReference type="NCBIfam" id="TIGR02168">
    <property type="entry name" value="SMC_prok_B"/>
    <property type="match status" value="1"/>
</dbReference>
<sequence>MNSRVDVENALVLYHACAFVHYHAHKLGKEVRLSKIRIAGFKSFVDPVTLDLRSNLTGILGPNGCGKSNTIDAVRWVMGESSAKHLRGASMEDVIFNGSSSRKPIGLASVELVFDNSDGKLGGEYANYAEISIKRQVSRDGDSKYFLNGAKCRRRDITDIFLGTGLGPRSYAIIEQGMISRLIEAKPEELRHTLEEAAGISRYKERRRETETRMAHTRENLERLSDLRDELEKQLERLDKQAKAAQRFRELRDQERQLEASALLLQWQHLQADGAQRLRELSQLSNTYQAHLTEMHHLEAVVTELREGYADANETLNAVQGEYYQAGSEIARIEQSIQHQRDIERRQQDALRTAEQSIAETLRHAAEDRTKLSVSEAALADLIPREDDLSTQLAFAEERLAEAEDQLNDWQEHWHTLQQHIADPTRQAQVEKVRIEQLERQLSQTSQRLERLQQEANNLAPANVADDVQLLEAQREAATEELTLAEDQLANLSVTLSQQQQVQRDLNSQLDAQRSRRQSLQGRLASLETLQQSGLDKTNKARQQWLKEHALDTAPRLAEILKVEAGWETAFETVLGEDLDAICIQGARGTEAFPKAGITLLNIAAPLAPSPLEGDGWGEGSLAHKLHVPEAARSLVTGIHCAETLHEALSQRHSLAPGESIITRDGLWLGTNWLRSRRQDEANGSILQRQQEIDSLREQLERLETELNDWQTNADTLRTRISTLEQQRQQAQADVNRLHRSESEQRNRLHTLQQRIDQLSQRRQQIDSECTELASQQQQQTAEHELATTQRNAALALLETLQTERDQLATTREDWQHAVGEARRTQRDLQDTVQDVRLQIETHRTQRDNSQRQLERIHSRLELLEQQRDTLLEQLQLQDDPLAELEEEREQALTQRADVEQRLTQARQQLQALEADIRQQDSARIQAERFAETSRTALENRKLEWQSVQVREQTLAEQFAKTECDAAILQAEFPADASAETFLQALDSVQRSIQRLGAINLAAIDEFREQQERKHYLDQQNADLVAALETLETAIRKIDRETRARFKETFDKVNSRLGEMFPRLFGGGECYLEMTGDDLLTTGVAIMARPPGKRISTIYLMSGGEKALTAVALVFAIFELNPAPFCLLDEVDAPLDEANVGRFCELVRHMSEQVQFIFITHNKTTMELAENLIGVTMREAGVSRLVTVDMAEAVKLANS</sequence>
<keyword evidence="3 6" id="KW-0067">ATP-binding</keyword>
<comment type="subunit">
    <text evidence="6">Homodimer.</text>
</comment>
<dbReference type="Pfam" id="PF06470">
    <property type="entry name" value="SMC_hinge"/>
    <property type="match status" value="1"/>
</dbReference>
<protein>
    <recommendedName>
        <fullName evidence="6">Chromosome partition protein Smc</fullName>
    </recommendedName>
</protein>
<name>A0ABY3SWZ5_9GAMM</name>
<comment type="subcellular location">
    <subcellularLocation>
        <location evidence="6">Cytoplasm</location>
    </subcellularLocation>
</comment>
<evidence type="ECO:0000259" key="7">
    <source>
        <dbReference type="Pfam" id="PF02463"/>
    </source>
</evidence>
<evidence type="ECO:0000256" key="2">
    <source>
        <dbReference type="ARBA" id="ARBA00022741"/>
    </source>
</evidence>
<keyword evidence="10" id="KW-1185">Reference proteome</keyword>
<evidence type="ECO:0000259" key="8">
    <source>
        <dbReference type="Pfam" id="PF06470"/>
    </source>
</evidence>
<dbReference type="InterPro" id="IPR003395">
    <property type="entry name" value="RecF/RecN/SMC_N"/>
</dbReference>
<keyword evidence="5 6" id="KW-0238">DNA-binding</keyword>
<feature type="binding site" evidence="6">
    <location>
        <begin position="62"/>
        <end position="69"/>
    </location>
    <ligand>
        <name>ATP</name>
        <dbReference type="ChEBI" id="CHEBI:30616"/>
    </ligand>
</feature>
<dbReference type="PANTHER" id="PTHR43977">
    <property type="entry name" value="STRUCTURAL MAINTENANCE OF CHROMOSOMES PROTEIN 3"/>
    <property type="match status" value="1"/>
</dbReference>
<feature type="domain" description="RecF/RecN/SMC N-terminal" evidence="7">
    <location>
        <begin position="33"/>
        <end position="1183"/>
    </location>
</feature>
<reference evidence="9" key="1">
    <citation type="journal article" date="2022" name="Microorganisms">
        <title>Two New Species of Filamentous Sulfur Bacteria of the Genus Thiothrix, Thiothrix winogradskyi sp. nov. and 'Candidatus Thiothrix sulfatifontis' sp. nov.</title>
        <authorList>
            <person name="Ravin N.V."/>
            <person name="Rossetti S."/>
            <person name="Beletsky A.V."/>
            <person name="Kadnikov V.V."/>
            <person name="Rudenko T.S."/>
            <person name="Smolyakov D.D."/>
            <person name="Moskvitina M.I."/>
            <person name="Gureeva M.V."/>
            <person name="Mardanov A.V."/>
            <person name="Grabovich M.Y."/>
        </authorList>
    </citation>
    <scope>NUCLEOTIDE SEQUENCE</scope>
    <source>
        <strain evidence="9">CT3</strain>
    </source>
</reference>
<evidence type="ECO:0000313" key="10">
    <source>
        <dbReference type="Proteomes" id="UP001054801"/>
    </source>
</evidence>
<comment type="similarity">
    <text evidence="6">Belongs to the SMC family.</text>
</comment>
<evidence type="ECO:0000256" key="5">
    <source>
        <dbReference type="ARBA" id="ARBA00023125"/>
    </source>
</evidence>
<evidence type="ECO:0000256" key="1">
    <source>
        <dbReference type="ARBA" id="ARBA00022490"/>
    </source>
</evidence>
<dbReference type="EMBL" id="CP091244">
    <property type="protein sequence ID" value="UJS23021.1"/>
    <property type="molecule type" value="Genomic_DNA"/>
</dbReference>
<comment type="domain">
    <text evidence="6">Contains large globular domains required for ATP hydrolysis at each terminus and a third globular domain forming a flexible hinge near the middle of the molecule. These domains are separated by coiled-coil structures.</text>
</comment>
<accession>A0ABY3SWZ5</accession>
<evidence type="ECO:0000256" key="6">
    <source>
        <dbReference type="HAMAP-Rule" id="MF_01894"/>
    </source>
</evidence>
<feature type="coiled-coil region" evidence="6">
    <location>
        <begin position="686"/>
        <end position="923"/>
    </location>
</feature>
<dbReference type="InterPro" id="IPR027417">
    <property type="entry name" value="P-loop_NTPase"/>
</dbReference>
<dbReference type="PIRSF" id="PIRSF005719">
    <property type="entry name" value="SMC"/>
    <property type="match status" value="1"/>
</dbReference>
<dbReference type="SUPFAM" id="SSF75553">
    <property type="entry name" value="Smc hinge domain"/>
    <property type="match status" value="1"/>
</dbReference>
<proteinExistence type="inferred from homology"/>
<dbReference type="Pfam" id="PF02463">
    <property type="entry name" value="SMC_N"/>
    <property type="match status" value="1"/>
</dbReference>
<evidence type="ECO:0000256" key="3">
    <source>
        <dbReference type="ARBA" id="ARBA00022840"/>
    </source>
</evidence>
<evidence type="ECO:0000313" key="9">
    <source>
        <dbReference type="EMBL" id="UJS23021.1"/>
    </source>
</evidence>
<dbReference type="InterPro" id="IPR011890">
    <property type="entry name" value="SMC_prok"/>
</dbReference>
<feature type="coiled-coil region" evidence="6">
    <location>
        <begin position="200"/>
        <end position="248"/>
    </location>
</feature>
<dbReference type="Proteomes" id="UP001054801">
    <property type="component" value="Chromosome"/>
</dbReference>
<feature type="domain" description="SMC hinge" evidence="8">
    <location>
        <begin position="554"/>
        <end position="649"/>
    </location>
</feature>
<dbReference type="InterPro" id="IPR024704">
    <property type="entry name" value="SMC"/>
</dbReference>
<keyword evidence="2 6" id="KW-0547">Nucleotide-binding</keyword>
<evidence type="ECO:0000256" key="4">
    <source>
        <dbReference type="ARBA" id="ARBA00023054"/>
    </source>
</evidence>